<keyword evidence="2" id="KW-1003">Cell membrane</keyword>
<reference evidence="8 9" key="1">
    <citation type="submission" date="2016-10" db="EMBL/GenBank/DDBJ databases">
        <authorList>
            <person name="de Groot N.N."/>
        </authorList>
    </citation>
    <scope>NUCLEOTIDE SEQUENCE [LARGE SCALE GENOMIC DNA]</scope>
    <source>
        <strain evidence="8 9">DSM 25927</strain>
    </source>
</reference>
<accession>A0A1H9H4P9</accession>
<dbReference type="STRING" id="489703.SAMN04488038_10818"/>
<evidence type="ECO:0000313" key="9">
    <source>
        <dbReference type="Proteomes" id="UP000199233"/>
    </source>
</evidence>
<evidence type="ECO:0000256" key="5">
    <source>
        <dbReference type="ARBA" id="ARBA00023136"/>
    </source>
</evidence>
<dbReference type="RefSeq" id="WP_093285761.1">
    <property type="nucleotide sequence ID" value="NZ_FOFS01000008.1"/>
</dbReference>
<dbReference type="OrthoDB" id="8534919at2"/>
<dbReference type="EMBL" id="FOFS01000008">
    <property type="protein sequence ID" value="SEQ57197.1"/>
    <property type="molecule type" value="Genomic_DNA"/>
</dbReference>
<dbReference type="Pfam" id="PF00482">
    <property type="entry name" value="T2SSF"/>
    <property type="match status" value="1"/>
</dbReference>
<keyword evidence="4 6" id="KW-1133">Transmembrane helix</keyword>
<comment type="subcellular location">
    <subcellularLocation>
        <location evidence="1">Cell membrane</location>
        <topology evidence="1">Multi-pass membrane protein</topology>
    </subcellularLocation>
</comment>
<feature type="domain" description="Type II secretion system protein GspF" evidence="7">
    <location>
        <begin position="168"/>
        <end position="295"/>
    </location>
</feature>
<dbReference type="PANTHER" id="PTHR35007">
    <property type="entry name" value="INTEGRAL MEMBRANE PROTEIN-RELATED"/>
    <property type="match status" value="1"/>
</dbReference>
<feature type="transmembrane region" description="Helical" evidence="6">
    <location>
        <begin position="97"/>
        <end position="121"/>
    </location>
</feature>
<evidence type="ECO:0000259" key="7">
    <source>
        <dbReference type="Pfam" id="PF00482"/>
    </source>
</evidence>
<feature type="transmembrane region" description="Helical" evidence="6">
    <location>
        <begin position="281"/>
        <end position="307"/>
    </location>
</feature>
<keyword evidence="9" id="KW-1185">Reference proteome</keyword>
<gene>
    <name evidence="8" type="ORF">SAMN04488038_10818</name>
</gene>
<dbReference type="Proteomes" id="UP000199233">
    <property type="component" value="Unassembled WGS sequence"/>
</dbReference>
<sequence length="310" mass="34169">MNPNLFAALVAAAILVGIGAFAALSWLLLRMRHENRLRRRLATETTETGRDFDSADATPLVDSLARSGKAIERMVDTEGESGRLLVQAGWRTAQARVGWYVFQAALPVLLFGGVLAFWTFAEVENRMLLGVMAALMAAILSFLAPRWTLRRLAAARLERIRGEVPLLIHLLVLMFEAGLATRQALSSIVREGAGVLPELGHEFDGAVRQVEAGAELSETLRLMADVLPVDDLATVLGILRQVDRYGGELREPLLETLKNIEEQRGYELRERVNLMSGRMTLVMVMFFFPALMIFVAGPAFLAIVVTLGKI</sequence>
<evidence type="ECO:0000256" key="2">
    <source>
        <dbReference type="ARBA" id="ARBA00022475"/>
    </source>
</evidence>
<keyword evidence="3 6" id="KW-0812">Transmembrane</keyword>
<evidence type="ECO:0000256" key="4">
    <source>
        <dbReference type="ARBA" id="ARBA00022989"/>
    </source>
</evidence>
<evidence type="ECO:0000256" key="3">
    <source>
        <dbReference type="ARBA" id="ARBA00022692"/>
    </source>
</evidence>
<organism evidence="8 9">
    <name type="scientific">Solimonas aquatica</name>
    <dbReference type="NCBI Taxonomy" id="489703"/>
    <lineage>
        <taxon>Bacteria</taxon>
        <taxon>Pseudomonadati</taxon>
        <taxon>Pseudomonadota</taxon>
        <taxon>Gammaproteobacteria</taxon>
        <taxon>Nevskiales</taxon>
        <taxon>Nevskiaceae</taxon>
        <taxon>Solimonas</taxon>
    </lineage>
</organism>
<feature type="transmembrane region" description="Helical" evidence="6">
    <location>
        <begin position="6"/>
        <end position="29"/>
    </location>
</feature>
<dbReference type="AlphaFoldDB" id="A0A1H9H4P9"/>
<dbReference type="InterPro" id="IPR018076">
    <property type="entry name" value="T2SS_GspF_dom"/>
</dbReference>
<evidence type="ECO:0000256" key="6">
    <source>
        <dbReference type="SAM" id="Phobius"/>
    </source>
</evidence>
<feature type="transmembrane region" description="Helical" evidence="6">
    <location>
        <begin position="127"/>
        <end position="145"/>
    </location>
</feature>
<name>A0A1H9H4P9_9GAMM</name>
<keyword evidence="5 6" id="KW-0472">Membrane</keyword>
<dbReference type="GO" id="GO:0005886">
    <property type="term" value="C:plasma membrane"/>
    <property type="evidence" value="ECO:0007669"/>
    <property type="project" value="UniProtKB-SubCell"/>
</dbReference>
<evidence type="ECO:0000256" key="1">
    <source>
        <dbReference type="ARBA" id="ARBA00004651"/>
    </source>
</evidence>
<evidence type="ECO:0000313" key="8">
    <source>
        <dbReference type="EMBL" id="SEQ57197.1"/>
    </source>
</evidence>
<protein>
    <submittedName>
        <fullName evidence="8">Tight adherence protein C</fullName>
    </submittedName>
</protein>
<dbReference type="PANTHER" id="PTHR35007:SF2">
    <property type="entry name" value="PILUS ASSEMBLE PROTEIN"/>
    <property type="match status" value="1"/>
</dbReference>
<proteinExistence type="predicted"/>